<keyword evidence="2" id="KW-1185">Reference proteome</keyword>
<dbReference type="AlphaFoldDB" id="A0A0D0X0Z3"/>
<comment type="caution">
    <text evidence="1">The sequence shown here is derived from an EMBL/GenBank/DDBJ whole genome shotgun (WGS) entry which is preliminary data.</text>
</comment>
<dbReference type="InterPro" id="IPR027961">
    <property type="entry name" value="DUF4442"/>
</dbReference>
<dbReference type="Gene3D" id="3.10.129.10">
    <property type="entry name" value="Hotdog Thioesterase"/>
    <property type="match status" value="1"/>
</dbReference>
<dbReference type="CDD" id="cd03443">
    <property type="entry name" value="PaaI_thioesterase"/>
    <property type="match status" value="1"/>
</dbReference>
<dbReference type="Pfam" id="PF14539">
    <property type="entry name" value="DUF4442"/>
    <property type="match status" value="1"/>
</dbReference>
<evidence type="ECO:0008006" key="3">
    <source>
        <dbReference type="Google" id="ProtNLM"/>
    </source>
</evidence>
<protein>
    <recommendedName>
        <fullName evidence="3">Acyl-coenzyme A thioesterase PaaI, contains HGG motif</fullName>
    </recommendedName>
</protein>
<dbReference type="OrthoDB" id="196313at2"/>
<evidence type="ECO:0000313" key="2">
    <source>
        <dbReference type="Proteomes" id="UP000032254"/>
    </source>
</evidence>
<dbReference type="SUPFAM" id="SSF54637">
    <property type="entry name" value="Thioesterase/thiol ester dehydrase-isomerase"/>
    <property type="match status" value="1"/>
</dbReference>
<dbReference type="PATRIC" id="fig|47853.6.peg.934"/>
<reference evidence="1 2" key="1">
    <citation type="submission" date="2015-01" db="EMBL/GenBank/DDBJ databases">
        <title>Sequencing and annotation of Micromonospora carbonacea strain JXNU-1 genome.</title>
        <authorList>
            <person name="Long Z."/>
            <person name="Huang Y."/>
            <person name="Jiang Y."/>
        </authorList>
    </citation>
    <scope>NUCLEOTIDE SEQUENCE [LARGE SCALE GENOMIC DNA]</scope>
    <source>
        <strain evidence="1 2">JXNU-1</strain>
    </source>
</reference>
<organism evidence="1 2">
    <name type="scientific">Micromonospora haikouensis</name>
    <dbReference type="NCBI Taxonomy" id="686309"/>
    <lineage>
        <taxon>Bacteria</taxon>
        <taxon>Bacillati</taxon>
        <taxon>Actinomycetota</taxon>
        <taxon>Actinomycetes</taxon>
        <taxon>Micromonosporales</taxon>
        <taxon>Micromonosporaceae</taxon>
        <taxon>Micromonospora</taxon>
    </lineage>
</organism>
<name>A0A0D0X0Z3_9ACTN</name>
<dbReference type="InterPro" id="IPR029069">
    <property type="entry name" value="HotDog_dom_sf"/>
</dbReference>
<dbReference type="Proteomes" id="UP000032254">
    <property type="component" value="Unassembled WGS sequence"/>
</dbReference>
<accession>A0A0D0X0Z3</accession>
<gene>
    <name evidence="1" type="ORF">TK50_04370</name>
</gene>
<evidence type="ECO:0000313" key="1">
    <source>
        <dbReference type="EMBL" id="KIR64836.1"/>
    </source>
</evidence>
<dbReference type="RefSeq" id="WP_043961582.1">
    <property type="nucleotide sequence ID" value="NZ_JBEZEN010000001.1"/>
</dbReference>
<dbReference type="EMBL" id="JXSX01000001">
    <property type="protein sequence ID" value="KIR64836.1"/>
    <property type="molecule type" value="Genomic_DNA"/>
</dbReference>
<dbReference type="GeneID" id="301303401"/>
<sequence>MTIDSRQVAAGMLEAVPFARTLGVEFVEVAPEADGGVRAVVRLPDSPATHNHVGGPHAGAMFALGETASGAVVLAAFGQLLDRAVPLAVRAEIAYGKVAMGPVLATARLGRPAPEVVAELEAGRRPEFPVDVEIATEDGTPTSAMTVVWTLRPHR</sequence>
<proteinExistence type="predicted"/>